<sequence length="328" mass="34047">MSRRGWILLLSMGLIWGVPYLLIKVAVGEVTPATVVFVRTGLGALLLVPFAWRAGGLRVLRRHWPAVTAFAVLELVGPWILLSNAERTLSSSLTGLLIATVPIAAVVLGRIVDRERVALVRWVGLLVALGGVALLLGPGAGADDPWAVAQVLLAALGYATAPMIADRYLRDVPAIPLTTACLGLTALVYLPVVLLTGPHPWPTADAVLSLALLGALCTALAFVLFFQLIAEVGAARSTLVAYLNPIVAVGLGALVLDERITITVVIATALILVGSAAASRRGGPRSVAAPAGEVTVATSADDEAERVRDGLAAPGRTEVEDRAASRPS</sequence>
<evidence type="ECO:0000256" key="7">
    <source>
        <dbReference type="SAM" id="Phobius"/>
    </source>
</evidence>
<accession>A0A919P4A1</accession>
<dbReference type="PANTHER" id="PTHR32322">
    <property type="entry name" value="INNER MEMBRANE TRANSPORTER"/>
    <property type="match status" value="1"/>
</dbReference>
<feature type="transmembrane region" description="Helical" evidence="7">
    <location>
        <begin position="64"/>
        <end position="81"/>
    </location>
</feature>
<dbReference type="InterPro" id="IPR000620">
    <property type="entry name" value="EamA_dom"/>
</dbReference>
<evidence type="ECO:0000256" key="6">
    <source>
        <dbReference type="SAM" id="MobiDB-lite"/>
    </source>
</evidence>
<dbReference type="EMBL" id="BONK01000008">
    <property type="protein sequence ID" value="GIG21887.1"/>
    <property type="molecule type" value="Genomic_DNA"/>
</dbReference>
<dbReference type="SUPFAM" id="SSF103481">
    <property type="entry name" value="Multidrug resistance efflux transporter EmrE"/>
    <property type="match status" value="2"/>
</dbReference>
<feature type="transmembrane region" description="Helical" evidence="7">
    <location>
        <begin position="119"/>
        <end position="140"/>
    </location>
</feature>
<comment type="caution">
    <text evidence="9">The sequence shown here is derived from an EMBL/GenBank/DDBJ whole genome shotgun (WGS) entry which is preliminary data.</text>
</comment>
<comment type="subcellular location">
    <subcellularLocation>
        <location evidence="1">Membrane</location>
        <topology evidence="1">Multi-pass membrane protein</topology>
    </subcellularLocation>
</comment>
<evidence type="ECO:0000259" key="8">
    <source>
        <dbReference type="Pfam" id="PF00892"/>
    </source>
</evidence>
<feature type="transmembrane region" description="Helical" evidence="7">
    <location>
        <begin position="33"/>
        <end position="52"/>
    </location>
</feature>
<comment type="similarity">
    <text evidence="2">Belongs to the EamA transporter family.</text>
</comment>
<name>A0A919P4A1_9CELL</name>
<keyword evidence="4 7" id="KW-1133">Transmembrane helix</keyword>
<dbReference type="GO" id="GO:0016020">
    <property type="term" value="C:membrane"/>
    <property type="evidence" value="ECO:0007669"/>
    <property type="project" value="UniProtKB-SubCell"/>
</dbReference>
<feature type="transmembrane region" description="Helical" evidence="7">
    <location>
        <begin position="206"/>
        <end position="226"/>
    </location>
</feature>
<feature type="transmembrane region" description="Helical" evidence="7">
    <location>
        <begin position="238"/>
        <end position="256"/>
    </location>
</feature>
<evidence type="ECO:0000313" key="10">
    <source>
        <dbReference type="Proteomes" id="UP000632740"/>
    </source>
</evidence>
<keyword evidence="5 7" id="KW-0472">Membrane</keyword>
<feature type="domain" description="EamA" evidence="8">
    <location>
        <begin position="4"/>
        <end position="136"/>
    </location>
</feature>
<keyword evidence="10" id="KW-1185">Reference proteome</keyword>
<evidence type="ECO:0000256" key="2">
    <source>
        <dbReference type="ARBA" id="ARBA00007362"/>
    </source>
</evidence>
<evidence type="ECO:0000256" key="4">
    <source>
        <dbReference type="ARBA" id="ARBA00022989"/>
    </source>
</evidence>
<dbReference type="PANTHER" id="PTHR32322:SF2">
    <property type="entry name" value="EAMA DOMAIN-CONTAINING PROTEIN"/>
    <property type="match status" value="1"/>
</dbReference>
<feature type="transmembrane region" description="Helical" evidence="7">
    <location>
        <begin position="7"/>
        <end position="27"/>
    </location>
</feature>
<feature type="compositionally biased region" description="Basic and acidic residues" evidence="6">
    <location>
        <begin position="317"/>
        <end position="328"/>
    </location>
</feature>
<proteinExistence type="inferred from homology"/>
<feature type="transmembrane region" description="Helical" evidence="7">
    <location>
        <begin position="146"/>
        <end position="165"/>
    </location>
</feature>
<protein>
    <submittedName>
        <fullName evidence="9">Membrane protein</fullName>
    </submittedName>
</protein>
<reference evidence="9" key="1">
    <citation type="submission" date="2021-01" db="EMBL/GenBank/DDBJ databases">
        <title>Whole genome shotgun sequence of Cellulomonas chitinilytica NBRC 110799.</title>
        <authorList>
            <person name="Komaki H."/>
            <person name="Tamura T."/>
        </authorList>
    </citation>
    <scope>NUCLEOTIDE SEQUENCE</scope>
    <source>
        <strain evidence="9">NBRC 110799</strain>
    </source>
</reference>
<keyword evidence="3 7" id="KW-0812">Transmembrane</keyword>
<evidence type="ECO:0000256" key="1">
    <source>
        <dbReference type="ARBA" id="ARBA00004141"/>
    </source>
</evidence>
<feature type="domain" description="EamA" evidence="8">
    <location>
        <begin position="146"/>
        <end position="276"/>
    </location>
</feature>
<organism evidence="9 10">
    <name type="scientific">Cellulomonas chitinilytica</name>
    <dbReference type="NCBI Taxonomy" id="398759"/>
    <lineage>
        <taxon>Bacteria</taxon>
        <taxon>Bacillati</taxon>
        <taxon>Actinomycetota</taxon>
        <taxon>Actinomycetes</taxon>
        <taxon>Micrococcales</taxon>
        <taxon>Cellulomonadaceae</taxon>
        <taxon>Cellulomonas</taxon>
    </lineage>
</organism>
<feature type="transmembrane region" description="Helical" evidence="7">
    <location>
        <begin position="93"/>
        <end position="112"/>
    </location>
</feature>
<dbReference type="RefSeq" id="WP_203755166.1">
    <property type="nucleotide sequence ID" value="NZ_BONK01000008.1"/>
</dbReference>
<feature type="transmembrane region" description="Helical" evidence="7">
    <location>
        <begin position="172"/>
        <end position="194"/>
    </location>
</feature>
<gene>
    <name evidence="9" type="ORF">Cch01nite_26110</name>
</gene>
<dbReference type="AlphaFoldDB" id="A0A919P4A1"/>
<dbReference type="InterPro" id="IPR050638">
    <property type="entry name" value="AA-Vitamin_Transporters"/>
</dbReference>
<dbReference type="Pfam" id="PF00892">
    <property type="entry name" value="EamA"/>
    <property type="match status" value="2"/>
</dbReference>
<dbReference type="InterPro" id="IPR037185">
    <property type="entry name" value="EmrE-like"/>
</dbReference>
<evidence type="ECO:0000256" key="3">
    <source>
        <dbReference type="ARBA" id="ARBA00022692"/>
    </source>
</evidence>
<dbReference type="Proteomes" id="UP000632740">
    <property type="component" value="Unassembled WGS sequence"/>
</dbReference>
<feature type="region of interest" description="Disordered" evidence="6">
    <location>
        <begin position="299"/>
        <end position="328"/>
    </location>
</feature>
<feature type="transmembrane region" description="Helical" evidence="7">
    <location>
        <begin position="262"/>
        <end position="279"/>
    </location>
</feature>
<evidence type="ECO:0000256" key="5">
    <source>
        <dbReference type="ARBA" id="ARBA00023136"/>
    </source>
</evidence>
<evidence type="ECO:0000313" key="9">
    <source>
        <dbReference type="EMBL" id="GIG21887.1"/>
    </source>
</evidence>